<protein>
    <submittedName>
        <fullName evidence="6">Kinetochore associated 1</fullName>
    </submittedName>
</protein>
<dbReference type="InterPro" id="IPR055404">
    <property type="entry name" value="ARM_KNTC1_2nd"/>
</dbReference>
<gene>
    <name evidence="6" type="ORF">PODLI_1B005032</name>
</gene>
<feature type="domain" description="KNTC1 second ARM-repeats" evidence="4">
    <location>
        <begin position="743"/>
        <end position="909"/>
    </location>
</feature>
<dbReference type="GO" id="GO:0000070">
    <property type="term" value="P:mitotic sister chromatid segregation"/>
    <property type="evidence" value="ECO:0007669"/>
    <property type="project" value="TreeGrafter"/>
</dbReference>
<accession>A0AA35LJ98</accession>
<dbReference type="EMBL" id="OX395143">
    <property type="protein sequence ID" value="CAI5797224.1"/>
    <property type="molecule type" value="Genomic_DNA"/>
</dbReference>
<dbReference type="GO" id="GO:0005828">
    <property type="term" value="C:kinetochore microtubule"/>
    <property type="evidence" value="ECO:0007669"/>
    <property type="project" value="TreeGrafter"/>
</dbReference>
<evidence type="ECO:0000259" key="2">
    <source>
        <dbReference type="Pfam" id="PF24506"/>
    </source>
</evidence>
<dbReference type="InterPro" id="IPR055405">
    <property type="entry name" value="ARM_KNTC1_3rd"/>
</dbReference>
<keyword evidence="7" id="KW-1185">Reference proteome</keyword>
<dbReference type="Proteomes" id="UP001178461">
    <property type="component" value="Chromosome 16"/>
</dbReference>
<dbReference type="PANTHER" id="PTHR15688">
    <property type="entry name" value="KINETOCHORE-ASSOCIATED PROTEIN 1"/>
    <property type="match status" value="1"/>
</dbReference>
<dbReference type="InterPro" id="IPR052802">
    <property type="entry name" value="KNTC1"/>
</dbReference>
<dbReference type="InterPro" id="IPR055402">
    <property type="entry name" value="KNTC1_N"/>
</dbReference>
<proteinExistence type="predicted"/>
<evidence type="ECO:0000313" key="7">
    <source>
        <dbReference type="Proteomes" id="UP001178461"/>
    </source>
</evidence>
<feature type="domain" description="KNTC1 first ARM-repeats" evidence="5">
    <location>
        <begin position="389"/>
        <end position="638"/>
    </location>
</feature>
<dbReference type="InterPro" id="IPR019527">
    <property type="entry name" value="RZZ-complex_KNTC1/ROD_C"/>
</dbReference>
<evidence type="ECO:0000259" key="4">
    <source>
        <dbReference type="Pfam" id="PF24516"/>
    </source>
</evidence>
<dbReference type="PANTHER" id="PTHR15688:SF1">
    <property type="entry name" value="KINETOCHORE-ASSOCIATED PROTEIN 1"/>
    <property type="match status" value="1"/>
</dbReference>
<dbReference type="GO" id="GO:1903394">
    <property type="term" value="P:protein localization to kinetochore involved in kinetochore assembly"/>
    <property type="evidence" value="ECO:0007669"/>
    <property type="project" value="TreeGrafter"/>
</dbReference>
<evidence type="ECO:0000259" key="1">
    <source>
        <dbReference type="Pfam" id="PF10493"/>
    </source>
</evidence>
<dbReference type="Pfam" id="PF24515">
    <property type="entry name" value="ARM_KNTC1_3rd"/>
    <property type="match status" value="1"/>
</dbReference>
<dbReference type="Pfam" id="PF24516">
    <property type="entry name" value="ARM_KNTC1_2nd"/>
    <property type="match status" value="1"/>
</dbReference>
<dbReference type="InterPro" id="IPR055403">
    <property type="entry name" value="ARM_KNTC1_1st"/>
</dbReference>
<evidence type="ECO:0000313" key="6">
    <source>
        <dbReference type="EMBL" id="CAI5797224.1"/>
    </source>
</evidence>
<dbReference type="GO" id="GO:0031267">
    <property type="term" value="F:small GTPase binding"/>
    <property type="evidence" value="ECO:0007669"/>
    <property type="project" value="TreeGrafter"/>
</dbReference>
<sequence>MWDTVELLGGDDTGSGALYQRNTLVKITSSEKVLSNPKLYGCSSSDGCVLVADRTVVVLDNICQSLKMFLQFETEVEVVGLCQEAQFLVIGERSGNLHLIHVSTKQTMLTNMLVQRSSDDRTYLNLILEKDNGDTGTYHAFILTNSGFFYITHLPFAKTQEAIDKLDFSSAKKLQGQVETCFISTKYYHTIGCLTSTTKHTTNKITLIIGGTGDCVMSVWEVNPNKRQISIQSVADSSLIEAAKMLQVVDELLFVLDNENGLSLWNICTLTMIWSCCSVHIEEFLLISESDFSAAAGQGIASLKLVALTNPDDGKQMRNIVVFSLPTMHRLYSLETTNVSSLIQSGINTDTMYFLEGMYENNQRASDHPVSLLVLRCLTEALPENRLSRLLHKHKFTEAENFAVQFGLDVENVYKVKMSSILERLASESVAGDCQSAWLELVAQAKETLDKIKDNQFVTEYCINTPWPIYESAREMLNYARSRILKRGDKTVAPFLTGDPASLTEVMKAQAKLTTFCGAFGSEMFSGTAWFEFLNSEDLFRDILLQIKGGNLMSAQYLWLRHQEDFEGDFNVKMLDKLLNTIPTTVSLKELCLWFKDVIIPFVRRVVPKGQEKIAKWLEQRARNLELIDKANWPENGLEMAQVFFISKDPGEIGSASSWYGVSLDHDGEEVRGLAELVSALQGLVDLYKKYNCRLALCDFEKENANRTVFRMLDKVLAAELIPATLEKYIEPYMHHHNLEKDEILLQYIKDFLERYCKQSTSVFDTTWEAKAIAVLSCMSNIDLIFEGVLAVTYSAVVPWNPGVEQLVQQYLDMDHDKVKLLQEGYRLMEMKKLLRSYGIRDTNLLNDKQVMMMLVKYILQQDSNTSLEDALKIVNAYMLPTADVYVWRIVELIDKEKGDDIISLLKTLPPAEAVEIADKMLIWGRLTLEKETDDSEEKKMQLYIKKILGEILEFLLGCCQKENILKKEEYETNFKLFKTLSALQENFNTCTLVGGHWNQLLVSQLLEKTEGKASSLQDISMKKQLSHVKLDKLALLLQRSKHEMALELVLRALDAGKVEEALNICRDFHEDQPNEQTGQLLFLACQKLCHMLGSSTLMVMPKGLNLPAVVNEMACQAVTICSPDLILDALELCKYTSFALEIYGKCQIEDYGFISKVTTYFGADKDSYVEWMFNDFFTEDGALLDLPSVLPSAYEIATSLVTQADWKMYPLDSNSLAYCPFKQGMDVCLSCRNPIFVLLSSLQEFGQLELALGLIASAFGSFLQHMTSNSVEISLCEKLYDRKTLDDARTFFLTLIQRSTSLIKSIIMGLLHKVFNSHLIDHNLALGYCTLLSKDDVFKKLWDVINNTSQNYSKILAVGLVGVQLAGHYDETNEKQAFEELITDAEWGIQLGKLGISFQDLFRMPSVRKKELLRTLVQHPNVDTDLILKYCGTFQLDTDSALQLCIETHFQNASMSHAEGYLGEHSGNQTLALVVARAAETIPLLKSTTDLVTSLSVMLHKLDPYDYERIESLLTITEKAGVEAAGISLNQALKLIKLLKSYKRTSTPGDLEHQYAFEQAIPLSPAAQTRLPFHLIFFRTLQCFWKIIYPELSEESFPKILLISKLLKVSLDTLYTSAANHLFQEKLKPKMLERARRGYLLTSNKEIAKTMQTIQSYLLSIANPEWATALAYKILQELPAGSTKAQTLKFCCSLAETWLKNTNVTDDSREKARVHLKKLQMQRQRSATEAVLAEHKLHSESHQKLIGKPANLVVLLYQHSSISERFQNPSGRNYPDIHAMAKEIAEINNLDMEKIRNMLLEKWLCPGVPPTDVFENIQDEDFKRVLYLLQHGPVDNHLRILYECTVSTTSPIGVNKLTFAHRSRALKCLLCLADPCAVETLFKKPLEEVRNFLKCLIFLAQFEILNIPYTYSTFHSTPKEGMIKGLWKNHSHEPMAVKLVAELSLEYKVHDPLLWNGLLQKLISFNKVHYLKKVLTEVTGIYSLWQIPNFILAWQNVILAPCLSASQPPSANQLEACYESFRTLLRCPLVADLDLTGIAKQYAQLDLPALALGCLLLIPQPEKRAQQIQGFLSLCQLGTVLLQVEEHMNQGIVAGFAIQIRCLILDYIINEKCEEFLTSEYIPFLKLQEIHPGKLKSLVEKLVEKNRMDDAAALIKGYLKTSRTPLPEDRTSSDVVKMYFNELA</sequence>
<feature type="domain" description="KNTC1 N-terminal" evidence="2">
    <location>
        <begin position="16"/>
        <end position="380"/>
    </location>
</feature>
<evidence type="ECO:0000259" key="3">
    <source>
        <dbReference type="Pfam" id="PF24515"/>
    </source>
</evidence>
<feature type="domain" description="RZZ complex subunit KNTC1/ROD C-terminal" evidence="1">
    <location>
        <begin position="1562"/>
        <end position="2105"/>
    </location>
</feature>
<feature type="domain" description="KNTC1 third ARM-repeats" evidence="3">
    <location>
        <begin position="1305"/>
        <end position="1515"/>
    </location>
</feature>
<evidence type="ECO:0000259" key="5">
    <source>
        <dbReference type="Pfam" id="PF24520"/>
    </source>
</evidence>
<dbReference type="GO" id="GO:0007094">
    <property type="term" value="P:mitotic spindle assembly checkpoint signaling"/>
    <property type="evidence" value="ECO:0007669"/>
    <property type="project" value="TreeGrafter"/>
</dbReference>
<organism evidence="6 7">
    <name type="scientific">Podarcis lilfordi</name>
    <name type="common">Lilford's wall lizard</name>
    <dbReference type="NCBI Taxonomy" id="74358"/>
    <lineage>
        <taxon>Eukaryota</taxon>
        <taxon>Metazoa</taxon>
        <taxon>Chordata</taxon>
        <taxon>Craniata</taxon>
        <taxon>Vertebrata</taxon>
        <taxon>Euteleostomi</taxon>
        <taxon>Lepidosauria</taxon>
        <taxon>Squamata</taxon>
        <taxon>Bifurcata</taxon>
        <taxon>Unidentata</taxon>
        <taxon>Episquamata</taxon>
        <taxon>Laterata</taxon>
        <taxon>Lacertibaenia</taxon>
        <taxon>Lacertidae</taxon>
        <taxon>Podarcis</taxon>
    </lineage>
</organism>
<reference evidence="6" key="1">
    <citation type="submission" date="2022-12" db="EMBL/GenBank/DDBJ databases">
        <authorList>
            <person name="Alioto T."/>
            <person name="Alioto T."/>
            <person name="Gomez Garrido J."/>
        </authorList>
    </citation>
    <scope>NUCLEOTIDE SEQUENCE</scope>
</reference>
<dbReference type="Pfam" id="PF24506">
    <property type="entry name" value="KNTC1_N"/>
    <property type="match status" value="1"/>
</dbReference>
<dbReference type="Pfam" id="PF10493">
    <property type="entry name" value="Rod_C"/>
    <property type="match status" value="1"/>
</dbReference>
<dbReference type="GO" id="GO:1990423">
    <property type="term" value="C:RZZ complex"/>
    <property type="evidence" value="ECO:0007669"/>
    <property type="project" value="TreeGrafter"/>
</dbReference>
<dbReference type="GO" id="GO:0005737">
    <property type="term" value="C:cytoplasm"/>
    <property type="evidence" value="ECO:0007669"/>
    <property type="project" value="TreeGrafter"/>
</dbReference>
<name>A0AA35LJ98_9SAUR</name>
<dbReference type="Pfam" id="PF24520">
    <property type="entry name" value="ARM_KNTC1_1st"/>
    <property type="match status" value="1"/>
</dbReference>